<evidence type="ECO:0000313" key="2">
    <source>
        <dbReference type="Proteomes" id="UP000283255"/>
    </source>
</evidence>
<protein>
    <submittedName>
        <fullName evidence="1">Uncharacterized protein</fullName>
    </submittedName>
</protein>
<dbReference type="RefSeq" id="WP_119908903.1">
    <property type="nucleotide sequence ID" value="NZ_QZCH01000001.1"/>
</dbReference>
<gene>
    <name evidence="1" type="ORF">D1Z90_01070</name>
</gene>
<keyword evidence="2" id="KW-1185">Reference proteome</keyword>
<organism evidence="1 2">
    <name type="scientific">Motilimonas pumila</name>
    <dbReference type="NCBI Taxonomy" id="2303987"/>
    <lineage>
        <taxon>Bacteria</taxon>
        <taxon>Pseudomonadati</taxon>
        <taxon>Pseudomonadota</taxon>
        <taxon>Gammaproteobacteria</taxon>
        <taxon>Alteromonadales</taxon>
        <taxon>Alteromonadales genera incertae sedis</taxon>
        <taxon>Motilimonas</taxon>
    </lineage>
</organism>
<evidence type="ECO:0000313" key="1">
    <source>
        <dbReference type="EMBL" id="RJG51356.1"/>
    </source>
</evidence>
<name>A0A418YK69_9GAMM</name>
<accession>A0A418YK69</accession>
<dbReference type="AlphaFoldDB" id="A0A418YK69"/>
<reference evidence="1 2" key="2">
    <citation type="submission" date="2019-01" db="EMBL/GenBank/DDBJ databases">
        <title>Motilimonas pumilus sp. nov., isolated from the gut of sea cucumber (Apostichopus japonicus).</title>
        <authorList>
            <person name="Wang F.-Q."/>
            <person name="Ren L.-H."/>
            <person name="Lin Y.-W."/>
            <person name="Sun G.-H."/>
            <person name="Du Z.-J."/>
            <person name="Zhao J.-X."/>
            <person name="Liu X.-J."/>
            <person name="Liu L.-J."/>
        </authorList>
    </citation>
    <scope>NUCLEOTIDE SEQUENCE [LARGE SCALE GENOMIC DNA]</scope>
    <source>
        <strain evidence="1 2">PLHSC7-2</strain>
    </source>
</reference>
<proteinExistence type="predicted"/>
<comment type="caution">
    <text evidence="1">The sequence shown here is derived from an EMBL/GenBank/DDBJ whole genome shotgun (WGS) entry which is preliminary data.</text>
</comment>
<dbReference type="EMBL" id="QZCH01000001">
    <property type="protein sequence ID" value="RJG51356.1"/>
    <property type="molecule type" value="Genomic_DNA"/>
</dbReference>
<sequence length="223" mass="24955">MKWFYSLSVLSACIYLVVDTQLQLSASTAISEQQLLAANAEQYSGQMSFSQLLERLPSDSDLAHPNNHQNAPIYGSEFTQDDVAGSNGYLALYQDYDDLSEDFLTLMQHHGDEAFYQHFKQYVYQEPHLDGYELAETLRTELDFSEVNLTLFGIDCKTSHCLATLTLNDGEPLALAETLKNIEQSTWPGMNVAIIFGEAPEHNAVLLFSKSERQGVVNISSPQ</sequence>
<dbReference type="Proteomes" id="UP000283255">
    <property type="component" value="Unassembled WGS sequence"/>
</dbReference>
<reference evidence="1 2" key="1">
    <citation type="submission" date="2018-09" db="EMBL/GenBank/DDBJ databases">
        <authorList>
            <person name="Wang F."/>
        </authorList>
    </citation>
    <scope>NUCLEOTIDE SEQUENCE [LARGE SCALE GENOMIC DNA]</scope>
    <source>
        <strain evidence="1 2">PLHSC7-2</strain>
    </source>
</reference>